<dbReference type="RefSeq" id="WP_235313035.1">
    <property type="nucleotide sequence ID" value="NZ_JAKGAS010000006.1"/>
</dbReference>
<evidence type="ECO:0000256" key="4">
    <source>
        <dbReference type="ARBA" id="ARBA00023150"/>
    </source>
</evidence>
<dbReference type="Proteomes" id="UP001521137">
    <property type="component" value="Unassembled WGS sequence"/>
</dbReference>
<dbReference type="PANTHER" id="PTHR43232:SF2">
    <property type="entry name" value="MOLYBDENUM COFACTOR BIOSYNTHESIS PROTEIN B"/>
    <property type="match status" value="1"/>
</dbReference>
<dbReference type="Pfam" id="PF00994">
    <property type="entry name" value="MoCF_biosynth"/>
    <property type="match status" value="1"/>
</dbReference>
<evidence type="ECO:0000313" key="7">
    <source>
        <dbReference type="EMBL" id="MCF2948998.1"/>
    </source>
</evidence>
<dbReference type="Gene3D" id="3.40.980.10">
    <property type="entry name" value="MoaB/Mog-like domain"/>
    <property type="match status" value="1"/>
</dbReference>
<evidence type="ECO:0000256" key="2">
    <source>
        <dbReference type="ARBA" id="ARBA00006112"/>
    </source>
</evidence>
<dbReference type="SUPFAM" id="SSF53218">
    <property type="entry name" value="Molybdenum cofactor biosynthesis proteins"/>
    <property type="match status" value="1"/>
</dbReference>
<comment type="similarity">
    <text evidence="2 5">Belongs to the MoaB/Mog family.</text>
</comment>
<keyword evidence="4 5" id="KW-0501">Molybdenum cofactor biosynthesis</keyword>
<proteinExistence type="inferred from homology"/>
<feature type="domain" description="MoaB/Mog" evidence="6">
    <location>
        <begin position="15"/>
        <end position="159"/>
    </location>
</feature>
<evidence type="ECO:0000313" key="8">
    <source>
        <dbReference type="Proteomes" id="UP001521137"/>
    </source>
</evidence>
<gene>
    <name evidence="7" type="primary">moaB</name>
    <name evidence="7" type="ORF">L0668_12825</name>
</gene>
<dbReference type="PANTHER" id="PTHR43232">
    <property type="entry name" value="MOLYBDENUM COFACTOR BIOSYNTHESIS PROTEIN B"/>
    <property type="match status" value="1"/>
</dbReference>
<dbReference type="InterPro" id="IPR036425">
    <property type="entry name" value="MoaB/Mog-like_dom_sf"/>
</dbReference>
<sequence length="180" mass="19642">MSSTNTTDKQALNIAVLTVSDTRTEETDTSGRYLQSVATEAGHHVLYKEIVIDDKYKIRALVSNWIASDDIQIVLITGGTGFTARDTTPEALRPLFDKNIEGFGELFRHISYTEIGTSTVQSRALGGMANGTAIFSMPGSTGACKTAWRGILKEQLDSTHKPCNFAIHLKNVQQSCETRG</sequence>
<comment type="caution">
    <text evidence="7">The sequence shown here is derived from an EMBL/GenBank/DDBJ whole genome shotgun (WGS) entry which is preliminary data.</text>
</comment>
<dbReference type="InterPro" id="IPR008284">
    <property type="entry name" value="MoCF_biosynth_CS"/>
</dbReference>
<dbReference type="EMBL" id="JAKGAS010000006">
    <property type="protein sequence ID" value="MCF2948998.1"/>
    <property type="molecule type" value="Genomic_DNA"/>
</dbReference>
<dbReference type="InterPro" id="IPR001453">
    <property type="entry name" value="MoaB/Mog_dom"/>
</dbReference>
<dbReference type="CDD" id="cd00886">
    <property type="entry name" value="MogA_MoaB"/>
    <property type="match status" value="1"/>
</dbReference>
<dbReference type="NCBIfam" id="TIGR02667">
    <property type="entry name" value="moaB_proteo"/>
    <property type="match status" value="1"/>
</dbReference>
<name>A0ABS9DAF5_9ALTE</name>
<evidence type="ECO:0000256" key="5">
    <source>
        <dbReference type="PIRNR" id="PIRNR006443"/>
    </source>
</evidence>
<protein>
    <recommendedName>
        <fullName evidence="3 5">Molybdenum cofactor biosynthesis protein B</fullName>
    </recommendedName>
</protein>
<evidence type="ECO:0000256" key="3">
    <source>
        <dbReference type="ARBA" id="ARBA00015262"/>
    </source>
</evidence>
<organism evidence="7 8">
    <name type="scientific">Paraglaciecola algarum</name>
    <dbReference type="NCBI Taxonomy" id="3050085"/>
    <lineage>
        <taxon>Bacteria</taxon>
        <taxon>Pseudomonadati</taxon>
        <taxon>Pseudomonadota</taxon>
        <taxon>Gammaproteobacteria</taxon>
        <taxon>Alteromonadales</taxon>
        <taxon>Alteromonadaceae</taxon>
        <taxon>Paraglaciecola</taxon>
    </lineage>
</organism>
<comment type="pathway">
    <text evidence="1 5">Cofactor biosynthesis; molybdopterin biosynthesis.</text>
</comment>
<reference evidence="7 8" key="1">
    <citation type="submission" date="2022-01" db="EMBL/GenBank/DDBJ databases">
        <title>Paraglaciecola sp. G1-23.</title>
        <authorList>
            <person name="Jin M.S."/>
            <person name="Han D.M."/>
            <person name="Kim H.M."/>
            <person name="Jeon C.O."/>
        </authorList>
    </citation>
    <scope>NUCLEOTIDE SEQUENCE [LARGE SCALE GENOMIC DNA]</scope>
    <source>
        <strain evidence="7 8">G1-23</strain>
    </source>
</reference>
<dbReference type="InterPro" id="IPR013484">
    <property type="entry name" value="MoaB_proteobac"/>
</dbReference>
<dbReference type="InterPro" id="IPR012245">
    <property type="entry name" value="MoaB"/>
</dbReference>
<dbReference type="SMART" id="SM00852">
    <property type="entry name" value="MoCF_biosynth"/>
    <property type="match status" value="1"/>
</dbReference>
<keyword evidence="8" id="KW-1185">Reference proteome</keyword>
<comment type="function">
    <text evidence="5">May be involved in the biosynthesis of molybdopterin.</text>
</comment>
<dbReference type="PIRSF" id="PIRSF006443">
    <property type="entry name" value="MoaB"/>
    <property type="match status" value="1"/>
</dbReference>
<dbReference type="PROSITE" id="PS01078">
    <property type="entry name" value="MOCF_BIOSYNTHESIS_1"/>
    <property type="match status" value="1"/>
</dbReference>
<evidence type="ECO:0000259" key="6">
    <source>
        <dbReference type="SMART" id="SM00852"/>
    </source>
</evidence>
<dbReference type="NCBIfam" id="TIGR00177">
    <property type="entry name" value="molyb_syn"/>
    <property type="match status" value="1"/>
</dbReference>
<evidence type="ECO:0000256" key="1">
    <source>
        <dbReference type="ARBA" id="ARBA00005046"/>
    </source>
</evidence>
<accession>A0ABS9DAF5</accession>